<keyword evidence="2" id="KW-1185">Reference proteome</keyword>
<dbReference type="AlphaFoldDB" id="A0A286UF45"/>
<sequence>MNLDDAESKLQPGASYFSLDPGLSHCWDSLIYLEKMGDEIHHLFKTYLLKIIGQSLNVLVIRLSYIFSKTDSFYCTSGQSDLSSFVQSNSTNEGMSIWHSAPESNQIDEKRAGVGRSLSITVVSSDQKTMGDGKAL</sequence>
<accession>A0A286UF45</accession>
<evidence type="ECO:0000313" key="1">
    <source>
        <dbReference type="EMBL" id="PAV18125.1"/>
    </source>
</evidence>
<protein>
    <submittedName>
        <fullName evidence="1">Uncharacterized protein</fullName>
    </submittedName>
</protein>
<reference evidence="1 2" key="1">
    <citation type="journal article" date="2017" name="Mol. Ecol.">
        <title>Comparative and population genomic landscape of Phellinus noxius: A hypervariable fungus causing root rot in trees.</title>
        <authorList>
            <person name="Chung C.L."/>
            <person name="Lee T.J."/>
            <person name="Akiba M."/>
            <person name="Lee H.H."/>
            <person name="Kuo T.H."/>
            <person name="Liu D."/>
            <person name="Ke H.M."/>
            <person name="Yokoi T."/>
            <person name="Roa M.B."/>
            <person name="Lu M.J."/>
            <person name="Chang Y.Y."/>
            <person name="Ann P.J."/>
            <person name="Tsai J.N."/>
            <person name="Chen C.Y."/>
            <person name="Tzean S.S."/>
            <person name="Ota Y."/>
            <person name="Hattori T."/>
            <person name="Sahashi N."/>
            <person name="Liou R.F."/>
            <person name="Kikuchi T."/>
            <person name="Tsai I.J."/>
        </authorList>
    </citation>
    <scope>NUCLEOTIDE SEQUENCE [LARGE SCALE GENOMIC DNA]</scope>
    <source>
        <strain evidence="1 2">FFPRI411160</strain>
    </source>
</reference>
<comment type="caution">
    <text evidence="1">The sequence shown here is derived from an EMBL/GenBank/DDBJ whole genome shotgun (WGS) entry which is preliminary data.</text>
</comment>
<dbReference type="EMBL" id="NBII01000006">
    <property type="protein sequence ID" value="PAV18125.1"/>
    <property type="molecule type" value="Genomic_DNA"/>
</dbReference>
<name>A0A286UF45_9AGAM</name>
<proteinExistence type="predicted"/>
<dbReference type="Proteomes" id="UP000217199">
    <property type="component" value="Unassembled WGS sequence"/>
</dbReference>
<dbReference type="InParanoid" id="A0A286UF45"/>
<gene>
    <name evidence="1" type="ORF">PNOK_0661100</name>
</gene>
<evidence type="ECO:0000313" key="2">
    <source>
        <dbReference type="Proteomes" id="UP000217199"/>
    </source>
</evidence>
<organism evidence="1 2">
    <name type="scientific">Pyrrhoderma noxium</name>
    <dbReference type="NCBI Taxonomy" id="2282107"/>
    <lineage>
        <taxon>Eukaryota</taxon>
        <taxon>Fungi</taxon>
        <taxon>Dikarya</taxon>
        <taxon>Basidiomycota</taxon>
        <taxon>Agaricomycotina</taxon>
        <taxon>Agaricomycetes</taxon>
        <taxon>Hymenochaetales</taxon>
        <taxon>Hymenochaetaceae</taxon>
        <taxon>Pyrrhoderma</taxon>
    </lineage>
</organism>